<dbReference type="EMBL" id="MU266397">
    <property type="protein sequence ID" value="KAH7925678.1"/>
    <property type="molecule type" value="Genomic_DNA"/>
</dbReference>
<comment type="caution">
    <text evidence="1">The sequence shown here is derived from an EMBL/GenBank/DDBJ whole genome shotgun (WGS) entry which is preliminary data.</text>
</comment>
<keyword evidence="2" id="KW-1185">Reference proteome</keyword>
<dbReference type="Proteomes" id="UP000790709">
    <property type="component" value="Unassembled WGS sequence"/>
</dbReference>
<protein>
    <submittedName>
        <fullName evidence="1">Uncharacterized protein</fullName>
    </submittedName>
</protein>
<accession>A0ACB8BLF2</accession>
<reference evidence="1" key="1">
    <citation type="journal article" date="2021" name="New Phytol.">
        <title>Evolutionary innovations through gain and loss of genes in the ectomycorrhizal Boletales.</title>
        <authorList>
            <person name="Wu G."/>
            <person name="Miyauchi S."/>
            <person name="Morin E."/>
            <person name="Kuo A."/>
            <person name="Drula E."/>
            <person name="Varga T."/>
            <person name="Kohler A."/>
            <person name="Feng B."/>
            <person name="Cao Y."/>
            <person name="Lipzen A."/>
            <person name="Daum C."/>
            <person name="Hundley H."/>
            <person name="Pangilinan J."/>
            <person name="Johnson J."/>
            <person name="Barry K."/>
            <person name="LaButti K."/>
            <person name="Ng V."/>
            <person name="Ahrendt S."/>
            <person name="Min B."/>
            <person name="Choi I.G."/>
            <person name="Park H."/>
            <person name="Plett J.M."/>
            <person name="Magnuson J."/>
            <person name="Spatafora J.W."/>
            <person name="Nagy L.G."/>
            <person name="Henrissat B."/>
            <person name="Grigoriev I.V."/>
            <person name="Yang Z.L."/>
            <person name="Xu J."/>
            <person name="Martin F.M."/>
        </authorList>
    </citation>
    <scope>NUCLEOTIDE SEQUENCE</scope>
    <source>
        <strain evidence="1">KUC20120723A-06</strain>
    </source>
</reference>
<organism evidence="1 2">
    <name type="scientific">Leucogyrophana mollusca</name>
    <dbReference type="NCBI Taxonomy" id="85980"/>
    <lineage>
        <taxon>Eukaryota</taxon>
        <taxon>Fungi</taxon>
        <taxon>Dikarya</taxon>
        <taxon>Basidiomycota</taxon>
        <taxon>Agaricomycotina</taxon>
        <taxon>Agaricomycetes</taxon>
        <taxon>Agaricomycetidae</taxon>
        <taxon>Boletales</taxon>
        <taxon>Boletales incertae sedis</taxon>
        <taxon>Leucogyrophana</taxon>
    </lineage>
</organism>
<evidence type="ECO:0000313" key="1">
    <source>
        <dbReference type="EMBL" id="KAH7925678.1"/>
    </source>
</evidence>
<gene>
    <name evidence="1" type="ORF">BV22DRAFT_1010702</name>
</gene>
<evidence type="ECO:0000313" key="2">
    <source>
        <dbReference type="Proteomes" id="UP000790709"/>
    </source>
</evidence>
<proteinExistence type="predicted"/>
<sequence length="200" mass="22748">MLIKTDAQPEPIGEQVEGVLFRVPRHPFVDGSDVFRQLLQPSVPDGIEADGCSNERPLRLEHIQENDFKQLLKVLFPEPKNMPNTFAEWRSVLKLSAMWKFESTKKLAVDHMSPMMMDPVDKICLANDYDVQQWLVPALDALATRKEPIGMKDAERLGMELTLKVAAIRERGTFSVTRACRFFVFALLFIFVLGSLVGDR</sequence>
<name>A0ACB8BLF2_9AGAM</name>